<dbReference type="InterPro" id="IPR013216">
    <property type="entry name" value="Methyltransf_11"/>
</dbReference>
<organism evidence="2 3">
    <name type="scientific">Microbispora cellulosiformans</name>
    <dbReference type="NCBI Taxonomy" id="2614688"/>
    <lineage>
        <taxon>Bacteria</taxon>
        <taxon>Bacillati</taxon>
        <taxon>Actinomycetota</taxon>
        <taxon>Actinomycetes</taxon>
        <taxon>Streptosporangiales</taxon>
        <taxon>Streptosporangiaceae</taxon>
        <taxon>Microbispora</taxon>
    </lineage>
</organism>
<keyword evidence="3" id="KW-1185">Reference proteome</keyword>
<dbReference type="Proteomes" id="UP000327011">
    <property type="component" value="Unassembled WGS sequence"/>
</dbReference>
<dbReference type="CDD" id="cd02440">
    <property type="entry name" value="AdoMet_MTases"/>
    <property type="match status" value="1"/>
</dbReference>
<dbReference type="RefSeq" id="WP_150934919.1">
    <property type="nucleotide sequence ID" value="NZ_VYTZ01000006.1"/>
</dbReference>
<dbReference type="GO" id="GO:0032259">
    <property type="term" value="P:methylation"/>
    <property type="evidence" value="ECO:0007669"/>
    <property type="project" value="UniProtKB-KW"/>
</dbReference>
<evidence type="ECO:0000259" key="1">
    <source>
        <dbReference type="Pfam" id="PF08241"/>
    </source>
</evidence>
<protein>
    <submittedName>
        <fullName evidence="2">Class I SAM-dependent methyltransferase</fullName>
    </submittedName>
</protein>
<dbReference type="EMBL" id="VYTZ01000006">
    <property type="protein sequence ID" value="KAA9377730.1"/>
    <property type="molecule type" value="Genomic_DNA"/>
</dbReference>
<comment type="caution">
    <text evidence="2">The sequence shown here is derived from an EMBL/GenBank/DDBJ whole genome shotgun (WGS) entry which is preliminary data.</text>
</comment>
<dbReference type="GO" id="GO:0008757">
    <property type="term" value="F:S-adenosylmethionine-dependent methyltransferase activity"/>
    <property type="evidence" value="ECO:0007669"/>
    <property type="project" value="InterPro"/>
</dbReference>
<dbReference type="InterPro" id="IPR029063">
    <property type="entry name" value="SAM-dependent_MTases_sf"/>
</dbReference>
<dbReference type="AlphaFoldDB" id="A0A5J5K3U5"/>
<reference evidence="2 3" key="1">
    <citation type="submission" date="2019-09" db="EMBL/GenBank/DDBJ databases">
        <title>Screening of Novel Bioactive Compounds from Soil-Associated.</title>
        <authorList>
            <person name="Gong X."/>
        </authorList>
    </citation>
    <scope>NUCLEOTIDE SEQUENCE [LARGE SCALE GENOMIC DNA]</scope>
    <source>
        <strain evidence="2 3">Gxj-6</strain>
    </source>
</reference>
<dbReference type="SUPFAM" id="SSF53335">
    <property type="entry name" value="S-adenosyl-L-methionine-dependent methyltransferases"/>
    <property type="match status" value="1"/>
</dbReference>
<evidence type="ECO:0000313" key="3">
    <source>
        <dbReference type="Proteomes" id="UP000327011"/>
    </source>
</evidence>
<dbReference type="PANTHER" id="PTHR43861:SF1">
    <property type="entry name" value="TRANS-ACONITATE 2-METHYLTRANSFERASE"/>
    <property type="match status" value="1"/>
</dbReference>
<dbReference type="PANTHER" id="PTHR43861">
    <property type="entry name" value="TRANS-ACONITATE 2-METHYLTRANSFERASE-RELATED"/>
    <property type="match status" value="1"/>
</dbReference>
<evidence type="ECO:0000313" key="2">
    <source>
        <dbReference type="EMBL" id="KAA9377730.1"/>
    </source>
</evidence>
<accession>A0A5J5K3U5</accession>
<keyword evidence="2" id="KW-0808">Transferase</keyword>
<dbReference type="Gene3D" id="3.40.50.150">
    <property type="entry name" value="Vaccinia Virus protein VP39"/>
    <property type="match status" value="1"/>
</dbReference>
<gene>
    <name evidence="2" type="ORF">F5972_19210</name>
</gene>
<dbReference type="Pfam" id="PF08241">
    <property type="entry name" value="Methyltransf_11"/>
    <property type="match status" value="1"/>
</dbReference>
<keyword evidence="2" id="KW-0489">Methyltransferase</keyword>
<name>A0A5J5K3U5_9ACTN</name>
<feature type="domain" description="Methyltransferase type 11" evidence="1">
    <location>
        <begin position="42"/>
        <end position="140"/>
    </location>
</feature>
<proteinExistence type="predicted"/>
<sequence length="232" mass="26205">MQDNIWTDFARSYDQMIPELNCYQQMLRKILRDTEGRRTVIDAGCGTGLVSQALIDRGHEVVGFDNNAAMLRLAHDKKAAAPGEARDRWTVMDGHVERFPSAVARDADAVVLNNVLFYVRDAESALREVFSHLRPGGVVIATGPKRRPDLQKVLRHSIEEWQTEGRYTEALQAAVAHHTTCARKLTTDPGEMVTFFQVDELVGTLRRLGYSRPLVADGDDYYGENYYVCMQK</sequence>